<dbReference type="AlphaFoldDB" id="J9CAI2"/>
<dbReference type="EMBL" id="AMCI01005023">
    <property type="protein sequence ID" value="EJW96940.1"/>
    <property type="molecule type" value="Genomic_DNA"/>
</dbReference>
<gene>
    <name evidence="1" type="ORF">EVA_14952</name>
</gene>
<protein>
    <submittedName>
        <fullName evidence="1">Uncharacterized protein</fullName>
    </submittedName>
</protein>
<proteinExistence type="predicted"/>
<accession>J9CAI2</accession>
<comment type="caution">
    <text evidence="1">The sequence shown here is derived from an EMBL/GenBank/DDBJ whole genome shotgun (WGS) entry which is preliminary data.</text>
</comment>
<evidence type="ECO:0000313" key="1">
    <source>
        <dbReference type="EMBL" id="EJW96940.1"/>
    </source>
</evidence>
<reference evidence="1" key="1">
    <citation type="journal article" date="2012" name="PLoS ONE">
        <title>Gene sets for utilization of primary and secondary nutrition supplies in the distal gut of endangered iberian lynx.</title>
        <authorList>
            <person name="Alcaide M."/>
            <person name="Messina E."/>
            <person name="Richter M."/>
            <person name="Bargiela R."/>
            <person name="Peplies J."/>
            <person name="Huws S.A."/>
            <person name="Newbold C.J."/>
            <person name="Golyshin P.N."/>
            <person name="Simon M.A."/>
            <person name="Lopez G."/>
            <person name="Yakimov M.M."/>
            <person name="Ferrer M."/>
        </authorList>
    </citation>
    <scope>NUCLEOTIDE SEQUENCE</scope>
</reference>
<organism evidence="1">
    <name type="scientific">gut metagenome</name>
    <dbReference type="NCBI Taxonomy" id="749906"/>
    <lineage>
        <taxon>unclassified sequences</taxon>
        <taxon>metagenomes</taxon>
        <taxon>organismal metagenomes</taxon>
    </lineage>
</organism>
<name>J9CAI2_9ZZZZ</name>
<sequence>MVFPHIIIVVISSHVQYLVSDEVFSGTVRLNYSRHHILGYILIVRQKLLGILWQTVATISKAWVIVMCSYSWIETYALNDSP</sequence>